<dbReference type="InterPro" id="IPR001387">
    <property type="entry name" value="Cro/C1-type_HTH"/>
</dbReference>
<dbReference type="RefSeq" id="WP_117562375.1">
    <property type="nucleotide sequence ID" value="NZ_JAAITT010000037.1"/>
</dbReference>
<dbReference type="InterPro" id="IPR010982">
    <property type="entry name" value="Lambda_DNA-bd_dom_sf"/>
</dbReference>
<dbReference type="Pfam" id="PF13443">
    <property type="entry name" value="HTH_26"/>
    <property type="match status" value="1"/>
</dbReference>
<evidence type="ECO:0000313" key="5">
    <source>
        <dbReference type="Proteomes" id="UP000669239"/>
    </source>
</evidence>
<name>A0AAW5BRD7_9FIRM</name>
<sequence>MIRYDRLWVTMEACGMTQYRLIKRHNFSAGQIGRLKKNMHVSTHTLDTLCTILGCGICDIIEYVPEGGPEDAPDSGMPLASSPALPPGATVPVGSSLTASQSQAAESPAKAKKSESPKGDKSKKAGKSKKGDKKSAKEGKESKKSKDSKKNK</sequence>
<protein>
    <submittedName>
        <fullName evidence="3">Helix-turn-helix transcriptional regulator</fullName>
    </submittedName>
</protein>
<gene>
    <name evidence="4" type="ORF">G5B36_21390</name>
    <name evidence="3" type="ORF">L0N08_13295</name>
</gene>
<evidence type="ECO:0000259" key="2">
    <source>
        <dbReference type="Pfam" id="PF13443"/>
    </source>
</evidence>
<evidence type="ECO:0000313" key="3">
    <source>
        <dbReference type="EMBL" id="MCG4746392.1"/>
    </source>
</evidence>
<dbReference type="Proteomes" id="UP001299608">
    <property type="component" value="Unassembled WGS sequence"/>
</dbReference>
<organism evidence="3 6">
    <name type="scientific">Enterocloster aldenensis</name>
    <dbReference type="NCBI Taxonomy" id="358742"/>
    <lineage>
        <taxon>Bacteria</taxon>
        <taxon>Bacillati</taxon>
        <taxon>Bacillota</taxon>
        <taxon>Clostridia</taxon>
        <taxon>Lachnospirales</taxon>
        <taxon>Lachnospiraceae</taxon>
        <taxon>Enterocloster</taxon>
    </lineage>
</organism>
<evidence type="ECO:0000256" key="1">
    <source>
        <dbReference type="SAM" id="MobiDB-lite"/>
    </source>
</evidence>
<feature type="domain" description="HTH cro/C1-type" evidence="2">
    <location>
        <begin position="6"/>
        <end position="66"/>
    </location>
</feature>
<feature type="compositionally biased region" description="Low complexity" evidence="1">
    <location>
        <begin position="99"/>
        <end position="108"/>
    </location>
</feature>
<dbReference type="Proteomes" id="UP000669239">
    <property type="component" value="Unassembled WGS sequence"/>
</dbReference>
<dbReference type="GO" id="GO:0003677">
    <property type="term" value="F:DNA binding"/>
    <property type="evidence" value="ECO:0007669"/>
    <property type="project" value="InterPro"/>
</dbReference>
<feature type="region of interest" description="Disordered" evidence="1">
    <location>
        <begin position="67"/>
        <end position="152"/>
    </location>
</feature>
<proteinExistence type="predicted"/>
<feature type="compositionally biased region" description="Basic and acidic residues" evidence="1">
    <location>
        <begin position="112"/>
        <end position="123"/>
    </location>
</feature>
<accession>A0AAW5BRD7</accession>
<reference evidence="4" key="2">
    <citation type="submission" date="2020-02" db="EMBL/GenBank/DDBJ databases">
        <authorList>
            <person name="Littmann E."/>
            <person name="Sorbara M."/>
        </authorList>
    </citation>
    <scope>NUCLEOTIDE SEQUENCE</scope>
    <source>
        <strain evidence="4">MSK.1.17</strain>
    </source>
</reference>
<reference evidence="4 5" key="1">
    <citation type="journal article" date="2020" name="Cell Host Microbe">
        <title>Functional and Genomic Variation between Human-Derived Isolates of Lachnospiraceae Reveals Inter- and Intra-Species Diversity.</title>
        <authorList>
            <person name="Sorbara M.T."/>
            <person name="Littmann E.R."/>
            <person name="Fontana E."/>
            <person name="Moody T.U."/>
            <person name="Kohout C.E."/>
            <person name="Gjonbalaj M."/>
            <person name="Eaton V."/>
            <person name="Seok R."/>
            <person name="Leiner I.M."/>
            <person name="Pamer E.G."/>
        </authorList>
    </citation>
    <scope>NUCLEOTIDE SEQUENCE [LARGE SCALE GENOMIC DNA]</scope>
    <source>
        <strain evidence="4 5">MSK.1.17</strain>
    </source>
</reference>
<keyword evidence="5" id="KW-1185">Reference proteome</keyword>
<dbReference type="AlphaFoldDB" id="A0AAW5BRD7"/>
<evidence type="ECO:0000313" key="6">
    <source>
        <dbReference type="Proteomes" id="UP001299608"/>
    </source>
</evidence>
<dbReference type="SUPFAM" id="SSF47413">
    <property type="entry name" value="lambda repressor-like DNA-binding domains"/>
    <property type="match status" value="1"/>
</dbReference>
<dbReference type="EMBL" id="JAAITT010000037">
    <property type="protein sequence ID" value="NSJ51243.1"/>
    <property type="molecule type" value="Genomic_DNA"/>
</dbReference>
<dbReference type="EMBL" id="JAKNGE010000015">
    <property type="protein sequence ID" value="MCG4746392.1"/>
    <property type="molecule type" value="Genomic_DNA"/>
</dbReference>
<reference evidence="3" key="3">
    <citation type="submission" date="2022-01" db="EMBL/GenBank/DDBJ databases">
        <title>Collection of gut derived symbiotic bacterial strains cultured from healthy donors.</title>
        <authorList>
            <person name="Lin H."/>
            <person name="Kohout C."/>
            <person name="Waligurski E."/>
            <person name="Pamer E.G."/>
        </authorList>
    </citation>
    <scope>NUCLEOTIDE SEQUENCE</scope>
    <source>
        <strain evidence="3">DFI.6.55</strain>
    </source>
</reference>
<feature type="compositionally biased region" description="Basic and acidic residues" evidence="1">
    <location>
        <begin position="133"/>
        <end position="152"/>
    </location>
</feature>
<comment type="caution">
    <text evidence="3">The sequence shown here is derived from an EMBL/GenBank/DDBJ whole genome shotgun (WGS) entry which is preliminary data.</text>
</comment>
<evidence type="ECO:0000313" key="4">
    <source>
        <dbReference type="EMBL" id="NSJ51243.1"/>
    </source>
</evidence>